<sequence length="186" mass="21341">MPAAGDALSAYSLERQRVRRRPGAQPRISLHRPKVANKIKRKTGGSRPARRLTFFNAKKVSKNAGFYFCCESLWLFSTVPSSRPLFLRGSRKHIRSRARCAHTGQFVRRCPNGNGCSIQERPRCGCGGATWPIERPAARWGDFSACCEELALLRWDKRKIDLPDTRDRNARRRRKLFLLTLWSAKE</sequence>
<evidence type="ECO:0000313" key="1">
    <source>
        <dbReference type="EMBL" id="TYO98372.1"/>
    </source>
</evidence>
<proteinExistence type="predicted"/>
<name>A0A5D3WM61_9BACT</name>
<accession>A0A5D3WM61</accession>
<reference evidence="1 2" key="1">
    <citation type="submission" date="2019-07" db="EMBL/GenBank/DDBJ databases">
        <title>Genomic Encyclopedia of Type Strains, Phase IV (KMG-IV): sequencing the most valuable type-strain genomes for metagenomic binning, comparative biology and taxonomic classification.</title>
        <authorList>
            <person name="Goeker M."/>
        </authorList>
    </citation>
    <scope>NUCLEOTIDE SEQUENCE [LARGE SCALE GENOMIC DNA]</scope>
    <source>
        <strain evidence="1 2">SS015</strain>
    </source>
</reference>
<protein>
    <submittedName>
        <fullName evidence="1">Uncharacterized protein</fullName>
    </submittedName>
</protein>
<dbReference type="Proteomes" id="UP000324159">
    <property type="component" value="Unassembled WGS sequence"/>
</dbReference>
<keyword evidence="2" id="KW-1185">Reference proteome</keyword>
<dbReference type="AlphaFoldDB" id="A0A5D3WM61"/>
<gene>
    <name evidence="1" type="ORF">EDC39_107173</name>
</gene>
<evidence type="ECO:0000313" key="2">
    <source>
        <dbReference type="Proteomes" id="UP000324159"/>
    </source>
</evidence>
<comment type="caution">
    <text evidence="1">The sequence shown here is derived from an EMBL/GenBank/DDBJ whole genome shotgun (WGS) entry which is preliminary data.</text>
</comment>
<organism evidence="1 2">
    <name type="scientific">Geothermobacter ehrlichii</name>
    <dbReference type="NCBI Taxonomy" id="213224"/>
    <lineage>
        <taxon>Bacteria</taxon>
        <taxon>Pseudomonadati</taxon>
        <taxon>Thermodesulfobacteriota</taxon>
        <taxon>Desulfuromonadia</taxon>
        <taxon>Desulfuromonadales</taxon>
        <taxon>Geothermobacteraceae</taxon>
        <taxon>Geothermobacter</taxon>
    </lineage>
</organism>
<dbReference type="EMBL" id="VNIB01000007">
    <property type="protein sequence ID" value="TYO98372.1"/>
    <property type="molecule type" value="Genomic_DNA"/>
</dbReference>